<accession>A0A192Y5E3</accession>
<organism evidence="1 2">
    <name type="scientific">Pseudomonas phage KTN4</name>
    <dbReference type="NCBI Taxonomy" id="1862701"/>
    <lineage>
        <taxon>Viruses</taxon>
        <taxon>Duplodnaviria</taxon>
        <taxon>Heunggongvirae</taxon>
        <taxon>Uroviricota</taxon>
        <taxon>Caudoviricetes</taxon>
        <taxon>Chimalliviridae</taxon>
        <taxon>Phikzvirus</taxon>
        <taxon>Phikzvirus phiKZ</taxon>
    </lineage>
</organism>
<dbReference type="EMBL" id="KU521356">
    <property type="protein sequence ID" value="ANM45119.1"/>
    <property type="molecule type" value="Genomic_DNA"/>
</dbReference>
<gene>
    <name evidence="1" type="ORF">KTN4_361</name>
</gene>
<evidence type="ECO:0000313" key="2">
    <source>
        <dbReference type="Proteomes" id="UP000224336"/>
    </source>
</evidence>
<protein>
    <submittedName>
        <fullName evidence="1">Uncharacterized protein</fullName>
    </submittedName>
</protein>
<evidence type="ECO:0000313" key="1">
    <source>
        <dbReference type="EMBL" id="ANM45119.1"/>
    </source>
</evidence>
<sequence length="95" mass="11017">MEHQEQKELLRQPLQTLYNLTFSPRLRNGAKAPDWIHLTDEVTLFPNGLDITINAVTRCIKWELIGEDVSNITYVEAMFFNKGLKAVKAYLKHTE</sequence>
<dbReference type="Proteomes" id="UP000224336">
    <property type="component" value="Segment"/>
</dbReference>
<reference evidence="1 2" key="1">
    <citation type="journal article" date="2016" name="Sci. Rep.">
        <title>A proposed integrated approach for the preclinical evaluation of phage therapy in Pseudomonas infections.</title>
        <authorList>
            <person name="Danis-Wlodarczyk K."/>
            <person name="Vandenheuvel D."/>
            <person name="Jang H.B."/>
            <person name="Briers Y."/>
            <person name="Olszak T."/>
            <person name="Arabski M."/>
            <person name="Wasik S."/>
            <person name="Drabik M."/>
            <person name="Higgins G."/>
            <person name="Tyrrell J."/>
            <person name="Harvey B.J."/>
            <person name="Noben J.P."/>
            <person name="Lavigne R."/>
            <person name="Drulis-Kawa Z."/>
        </authorList>
    </citation>
    <scope>NUCLEOTIDE SEQUENCE [LARGE SCALE GENOMIC DNA]</scope>
</reference>
<proteinExistence type="predicted"/>
<name>A0A192Y5E3_9CAUD</name>